<dbReference type="InterPro" id="IPR006015">
    <property type="entry name" value="Universal_stress_UspA"/>
</dbReference>
<dbReference type="InterPro" id="IPR006016">
    <property type="entry name" value="UspA"/>
</dbReference>
<keyword evidence="4" id="KW-1185">Reference proteome</keyword>
<sequence>MSFKTILVPVDSSSSAEARILAAADLARQCDAALIGVGAEQFQPPGISAAYGYIDPDILGALKVQIDRDLERAEHRFHHLTGTVDRGVRWMGGVDLPSRSVIMNARGADLIVTSRPGQGNANAFVAPVADLIMEAGVPVLFLPEEQDSVDCRRVLVAWKDSREARRALADALPFLRRAEEVVLLEVREAGHNGQASHGIRAVRDRLQGHDVNAAIRVETRTREAVADTILNVAGDCGASMVVTGAYGHSRLREWALGGVTQGLIDRTTRPVFFSR</sequence>
<dbReference type="OrthoDB" id="9804721at2"/>
<dbReference type="AlphaFoldDB" id="A0A1H9MGL7"/>
<organism evidence="3 4">
    <name type="scientific">Faunimonas pinastri</name>
    <dbReference type="NCBI Taxonomy" id="1855383"/>
    <lineage>
        <taxon>Bacteria</taxon>
        <taxon>Pseudomonadati</taxon>
        <taxon>Pseudomonadota</taxon>
        <taxon>Alphaproteobacteria</taxon>
        <taxon>Hyphomicrobiales</taxon>
        <taxon>Afifellaceae</taxon>
        <taxon>Faunimonas</taxon>
    </lineage>
</organism>
<dbReference type="STRING" id="1855383.SAMN05216548_113102"/>
<protein>
    <submittedName>
        <fullName evidence="3">Universal stress protein family protein</fullName>
    </submittedName>
</protein>
<evidence type="ECO:0000256" key="1">
    <source>
        <dbReference type="ARBA" id="ARBA00008791"/>
    </source>
</evidence>
<evidence type="ECO:0000259" key="2">
    <source>
        <dbReference type="Pfam" id="PF00582"/>
    </source>
</evidence>
<reference evidence="3 4" key="1">
    <citation type="submission" date="2016-10" db="EMBL/GenBank/DDBJ databases">
        <authorList>
            <person name="de Groot N.N."/>
        </authorList>
    </citation>
    <scope>NUCLEOTIDE SEQUENCE [LARGE SCALE GENOMIC DNA]</scope>
    <source>
        <strain evidence="3 4">A52C2</strain>
    </source>
</reference>
<evidence type="ECO:0000313" key="3">
    <source>
        <dbReference type="EMBL" id="SER22617.1"/>
    </source>
</evidence>
<dbReference type="PANTHER" id="PTHR46268:SF15">
    <property type="entry name" value="UNIVERSAL STRESS PROTEIN HP_0031"/>
    <property type="match status" value="1"/>
</dbReference>
<dbReference type="SUPFAM" id="SSF52402">
    <property type="entry name" value="Adenine nucleotide alpha hydrolases-like"/>
    <property type="match status" value="2"/>
</dbReference>
<dbReference type="PANTHER" id="PTHR46268">
    <property type="entry name" value="STRESS RESPONSE PROTEIN NHAX"/>
    <property type="match status" value="1"/>
</dbReference>
<dbReference type="RefSeq" id="WP_092498317.1">
    <property type="nucleotide sequence ID" value="NZ_FOFG01000013.1"/>
</dbReference>
<accession>A0A1H9MGL7</accession>
<comment type="similarity">
    <text evidence="1">Belongs to the universal stress protein A family.</text>
</comment>
<dbReference type="PRINTS" id="PR01438">
    <property type="entry name" value="UNVRSLSTRESS"/>
</dbReference>
<dbReference type="CDD" id="cd00293">
    <property type="entry name" value="USP-like"/>
    <property type="match status" value="1"/>
</dbReference>
<dbReference type="Pfam" id="PF00582">
    <property type="entry name" value="Usp"/>
    <property type="match status" value="2"/>
</dbReference>
<feature type="domain" description="UspA" evidence="2">
    <location>
        <begin position="152"/>
        <end position="272"/>
    </location>
</feature>
<dbReference type="Gene3D" id="3.40.50.12370">
    <property type="match status" value="1"/>
</dbReference>
<dbReference type="Proteomes" id="UP000199647">
    <property type="component" value="Unassembled WGS sequence"/>
</dbReference>
<proteinExistence type="inferred from homology"/>
<feature type="domain" description="UspA" evidence="2">
    <location>
        <begin position="3"/>
        <end position="141"/>
    </location>
</feature>
<evidence type="ECO:0000313" key="4">
    <source>
        <dbReference type="Proteomes" id="UP000199647"/>
    </source>
</evidence>
<gene>
    <name evidence="3" type="ORF">SAMN05216548_113102</name>
</gene>
<dbReference type="EMBL" id="FOFG01000013">
    <property type="protein sequence ID" value="SER22617.1"/>
    <property type="molecule type" value="Genomic_DNA"/>
</dbReference>
<name>A0A1H9MGL7_9HYPH</name>